<dbReference type="OrthoDB" id="10368077at2759"/>
<dbReference type="Proteomes" id="UP000663851">
    <property type="component" value="Unassembled WGS sequence"/>
</dbReference>
<dbReference type="EMBL" id="CAJOBP010004003">
    <property type="protein sequence ID" value="CAF4426413.1"/>
    <property type="molecule type" value="Genomic_DNA"/>
</dbReference>
<dbReference type="EMBL" id="CAJNYT010002762">
    <property type="protein sequence ID" value="CAF3492294.1"/>
    <property type="molecule type" value="Genomic_DNA"/>
</dbReference>
<dbReference type="EMBL" id="CAJOBO010000596">
    <property type="protein sequence ID" value="CAF4254810.1"/>
    <property type="molecule type" value="Genomic_DNA"/>
</dbReference>
<evidence type="ECO:0000313" key="13">
    <source>
        <dbReference type="Proteomes" id="UP000663873"/>
    </source>
</evidence>
<evidence type="ECO:0000313" key="6">
    <source>
        <dbReference type="EMBL" id="CAF3751758.1"/>
    </source>
</evidence>
<evidence type="ECO:0000313" key="12">
    <source>
        <dbReference type="Proteomes" id="UP000663851"/>
    </source>
</evidence>
<evidence type="ECO:0000313" key="4">
    <source>
        <dbReference type="EMBL" id="CAF3492294.1"/>
    </source>
</evidence>
<evidence type="ECO:0000313" key="5">
    <source>
        <dbReference type="EMBL" id="CAF3680240.1"/>
    </source>
</evidence>
<keyword evidence="13" id="KW-1185">Reference proteome</keyword>
<evidence type="ECO:0000313" key="3">
    <source>
        <dbReference type="EMBL" id="CAF3342792.1"/>
    </source>
</evidence>
<dbReference type="Proteomes" id="UP000663825">
    <property type="component" value="Unassembled WGS sequence"/>
</dbReference>
<dbReference type="EMBL" id="CAJOBR010001904">
    <property type="protein sequence ID" value="CAF4643906.1"/>
    <property type="molecule type" value="Genomic_DNA"/>
</dbReference>
<reference evidence="8" key="1">
    <citation type="submission" date="2021-02" db="EMBL/GenBank/DDBJ databases">
        <authorList>
            <person name="Nowell W R."/>
        </authorList>
    </citation>
    <scope>NUCLEOTIDE SEQUENCE</scope>
</reference>
<dbReference type="Proteomes" id="UP000663872">
    <property type="component" value="Unassembled WGS sequence"/>
</dbReference>
<dbReference type="Proteomes" id="UP000663869">
    <property type="component" value="Unassembled WGS sequence"/>
</dbReference>
<evidence type="ECO:0000313" key="9">
    <source>
        <dbReference type="EMBL" id="CAF4426413.1"/>
    </source>
</evidence>
<dbReference type="Proteomes" id="UP000663848">
    <property type="component" value="Unassembled WGS sequence"/>
</dbReference>
<dbReference type="EMBL" id="CAJNYU010004415">
    <property type="protein sequence ID" value="CAF3751758.1"/>
    <property type="molecule type" value="Genomic_DNA"/>
</dbReference>
<comment type="caution">
    <text evidence="8">The sequence shown here is derived from an EMBL/GenBank/DDBJ whole genome shotgun (WGS) entry which is preliminary data.</text>
</comment>
<dbReference type="EMBL" id="CAJNYV010004561">
    <property type="protein sequence ID" value="CAF3680240.1"/>
    <property type="molecule type" value="Genomic_DNA"/>
</dbReference>
<evidence type="ECO:0000313" key="7">
    <source>
        <dbReference type="EMBL" id="CAF4217776.1"/>
    </source>
</evidence>
<name>A0A820EWH7_9BILA</name>
<dbReference type="Proteomes" id="UP000663838">
    <property type="component" value="Unassembled WGS sequence"/>
</dbReference>
<organism evidence="8 12">
    <name type="scientific">Rotaria socialis</name>
    <dbReference type="NCBI Taxonomy" id="392032"/>
    <lineage>
        <taxon>Eukaryota</taxon>
        <taxon>Metazoa</taxon>
        <taxon>Spiralia</taxon>
        <taxon>Gnathifera</taxon>
        <taxon>Rotifera</taxon>
        <taxon>Eurotatoria</taxon>
        <taxon>Bdelloidea</taxon>
        <taxon>Philodinida</taxon>
        <taxon>Philodinidae</taxon>
        <taxon>Rotaria</taxon>
    </lineage>
</organism>
<gene>
    <name evidence="6" type="ORF">FME351_LOCUS30877</name>
    <name evidence="4" type="ORF">GRG538_LOCUS17069</name>
    <name evidence="8" type="ORF">HFQ381_LOCUS10680</name>
    <name evidence="5" type="ORF">KIK155_LOCUS25286</name>
    <name evidence="3" type="ORF">LUA448_LOCUS12302</name>
    <name evidence="11" type="ORF">QYT958_LOCUS14329</name>
    <name evidence="2" type="ORF">TIS948_LOCUS10587</name>
    <name evidence="10" type="ORF">TOA249_LOCUS1178</name>
    <name evidence="7" type="ORF">TSG867_LOCUS1093</name>
    <name evidence="9" type="ORF">UJA718_LOCUS20990</name>
</gene>
<evidence type="ECO:0000313" key="11">
    <source>
        <dbReference type="EMBL" id="CAF4643906.1"/>
    </source>
</evidence>
<accession>A0A820EWH7</accession>
<dbReference type="Proteomes" id="UP000663833">
    <property type="component" value="Unassembled WGS sequence"/>
</dbReference>
<evidence type="ECO:0000256" key="1">
    <source>
        <dbReference type="SAM" id="MobiDB-lite"/>
    </source>
</evidence>
<dbReference type="EMBL" id="CAJNXB010001437">
    <property type="protein sequence ID" value="CAF3166777.1"/>
    <property type="molecule type" value="Genomic_DNA"/>
</dbReference>
<dbReference type="Proteomes" id="UP000663862">
    <property type="component" value="Unassembled WGS sequence"/>
</dbReference>
<dbReference type="EMBL" id="CAJOBS010000031">
    <property type="protein sequence ID" value="CAF4474087.1"/>
    <property type="molecule type" value="Genomic_DNA"/>
</dbReference>
<protein>
    <submittedName>
        <fullName evidence="8">Uncharacterized protein</fullName>
    </submittedName>
</protein>
<evidence type="ECO:0000313" key="8">
    <source>
        <dbReference type="EMBL" id="CAF4254810.1"/>
    </source>
</evidence>
<dbReference type="Proteomes" id="UP000663865">
    <property type="component" value="Unassembled WGS sequence"/>
</dbReference>
<feature type="compositionally biased region" description="Polar residues" evidence="1">
    <location>
        <begin position="118"/>
        <end position="132"/>
    </location>
</feature>
<dbReference type="EMBL" id="CAJNYD010001526">
    <property type="protein sequence ID" value="CAF3342792.1"/>
    <property type="molecule type" value="Genomic_DNA"/>
</dbReference>
<evidence type="ECO:0000313" key="2">
    <source>
        <dbReference type="EMBL" id="CAF3166777.1"/>
    </source>
</evidence>
<evidence type="ECO:0000313" key="10">
    <source>
        <dbReference type="EMBL" id="CAF4474087.1"/>
    </source>
</evidence>
<proteinExistence type="predicted"/>
<dbReference type="Proteomes" id="UP000663873">
    <property type="component" value="Unassembled WGS sequence"/>
</dbReference>
<dbReference type="EMBL" id="CAJOBQ010000023">
    <property type="protein sequence ID" value="CAF4217776.1"/>
    <property type="molecule type" value="Genomic_DNA"/>
</dbReference>
<sequence>MNVLTLNNETLADMAKRLRRTDLDSILDPETNERSHSDIQSGIHLPSTAPILAFYSSSKLPHPTVDPFMSGNLGFFLHLNNSGGFTIAKENKLIIIDHQSSASKEQHTTYGSDDSIGTIENQSACDDESTATSSASNTQVVKNLTCSLTQEIFIIHQ</sequence>
<feature type="region of interest" description="Disordered" evidence="1">
    <location>
        <begin position="104"/>
        <end position="132"/>
    </location>
</feature>
<dbReference type="AlphaFoldDB" id="A0A820EWH7"/>